<evidence type="ECO:0000313" key="1">
    <source>
        <dbReference type="EMBL" id="NJQ04265.1"/>
    </source>
</evidence>
<reference evidence="1 2" key="1">
    <citation type="submission" date="2020-03" db="EMBL/GenBank/DDBJ databases">
        <title>Draft genome of Streptomyces sp. ventii, isolated from the Axial Seamount in the Pacific Ocean, and resequencing of the two type strains Streptomyces lonarensis strain NCL 716 and Streptomyces bohaiensis strain 11A07.</title>
        <authorList>
            <person name="Loughran R.M."/>
            <person name="Pfannmuller K.M."/>
            <person name="Wasson B.J."/>
            <person name="Deadmond M.C."/>
            <person name="Paddock B.E."/>
            <person name="Koyack M.J."/>
            <person name="Gallegos D.A."/>
            <person name="Mitchell E.A."/>
            <person name="Ushijima B."/>
            <person name="Saw J.H."/>
            <person name="Mcphail K.L."/>
            <person name="Videau P."/>
        </authorList>
    </citation>
    <scope>NUCLEOTIDE SEQUENCE [LARGE SCALE GENOMIC DNA]</scope>
    <source>
        <strain evidence="1 2">NCL716</strain>
    </source>
</reference>
<comment type="caution">
    <text evidence="1">The sequence shown here is derived from an EMBL/GenBank/DDBJ whole genome shotgun (WGS) entry which is preliminary data.</text>
</comment>
<dbReference type="AlphaFoldDB" id="A0A7X6CXG8"/>
<accession>A0A7X6CXG8</accession>
<name>A0A7X6CXG8_9ACTN</name>
<dbReference type="Proteomes" id="UP000578686">
    <property type="component" value="Unassembled WGS sequence"/>
</dbReference>
<gene>
    <name evidence="1" type="ORF">HCN56_01405</name>
</gene>
<keyword evidence="2" id="KW-1185">Reference proteome</keyword>
<dbReference type="RefSeq" id="WP_167967564.1">
    <property type="nucleotide sequence ID" value="NZ_BHZG01000011.1"/>
</dbReference>
<organism evidence="1 2">
    <name type="scientific">Streptomyces lonarensis</name>
    <dbReference type="NCBI Taxonomy" id="700599"/>
    <lineage>
        <taxon>Bacteria</taxon>
        <taxon>Bacillati</taxon>
        <taxon>Actinomycetota</taxon>
        <taxon>Actinomycetes</taxon>
        <taxon>Kitasatosporales</taxon>
        <taxon>Streptomycetaceae</taxon>
        <taxon>Streptomyces</taxon>
    </lineage>
</organism>
<sequence length="154" mass="15862">MTTPALPAFPESSRLRRLPGSVLTWLRTQPVSVGTATAVPTAGTASLHGSPGEVLVAVFAAFGAAWLASGLVTRMTSPQPAEEVAELTEALVRVAACASSGRAGEALVALREEETVLMVGDLLEVLADYLPHQAPALLDAADRVNAAAHNLDTP</sequence>
<dbReference type="EMBL" id="JAAVJD010000004">
    <property type="protein sequence ID" value="NJQ04265.1"/>
    <property type="molecule type" value="Genomic_DNA"/>
</dbReference>
<protein>
    <submittedName>
        <fullName evidence="1">Uncharacterized protein</fullName>
    </submittedName>
</protein>
<evidence type="ECO:0000313" key="2">
    <source>
        <dbReference type="Proteomes" id="UP000578686"/>
    </source>
</evidence>
<proteinExistence type="predicted"/>